<keyword evidence="3" id="KW-1185">Reference proteome</keyword>
<evidence type="ECO:0000256" key="1">
    <source>
        <dbReference type="SAM" id="MobiDB-lite"/>
    </source>
</evidence>
<feature type="region of interest" description="Disordered" evidence="1">
    <location>
        <begin position="1"/>
        <end position="81"/>
    </location>
</feature>
<accession>A0A836C9V1</accession>
<feature type="compositionally biased region" description="Acidic residues" evidence="1">
    <location>
        <begin position="21"/>
        <end position="34"/>
    </location>
</feature>
<reference evidence="2" key="1">
    <citation type="submission" date="2021-02" db="EMBL/GenBank/DDBJ databases">
        <title>First Annotated Genome of the Yellow-green Alga Tribonema minus.</title>
        <authorList>
            <person name="Mahan K.M."/>
        </authorList>
    </citation>
    <scope>NUCLEOTIDE SEQUENCE</scope>
    <source>
        <strain evidence="2">UTEX B ZZ1240</strain>
    </source>
</reference>
<proteinExistence type="predicted"/>
<name>A0A836C9V1_9STRA</name>
<gene>
    <name evidence="2" type="ORF">JKP88DRAFT_281106</name>
</gene>
<organism evidence="2 3">
    <name type="scientific">Tribonema minus</name>
    <dbReference type="NCBI Taxonomy" id="303371"/>
    <lineage>
        <taxon>Eukaryota</taxon>
        <taxon>Sar</taxon>
        <taxon>Stramenopiles</taxon>
        <taxon>Ochrophyta</taxon>
        <taxon>PX clade</taxon>
        <taxon>Xanthophyceae</taxon>
        <taxon>Tribonematales</taxon>
        <taxon>Tribonemataceae</taxon>
        <taxon>Tribonema</taxon>
    </lineage>
</organism>
<dbReference type="EMBL" id="JAFCMP010000515">
    <property type="protein sequence ID" value="KAG5178435.1"/>
    <property type="molecule type" value="Genomic_DNA"/>
</dbReference>
<dbReference type="Proteomes" id="UP000664859">
    <property type="component" value="Unassembled WGS sequence"/>
</dbReference>
<sequence>MQGKDDEGDTPQLPGKRLANADDDGSGSDSDISDDGAARARARRGGGGGDGSCSDDKGGDGDGGGGGSGSAPRFAKDRGGSRVGTHSFFLLRGDCVAVERDLKHAVRFCGAVDGGAHRGDDALSDLCVPDDLVSARLVNGAQLLSHAAVFTAYMSKIAHRRSTRSARSLKGVDLKDGDDVMDFVRTACDFEKLSEPGRPLQRQMCRFVRKSVAIELVRHHAAKAAAAAAITAGGWAALEA</sequence>
<evidence type="ECO:0000313" key="3">
    <source>
        <dbReference type="Proteomes" id="UP000664859"/>
    </source>
</evidence>
<protein>
    <submittedName>
        <fullName evidence="2">Uncharacterized protein</fullName>
    </submittedName>
</protein>
<comment type="caution">
    <text evidence="2">The sequence shown here is derived from an EMBL/GenBank/DDBJ whole genome shotgun (WGS) entry which is preliminary data.</text>
</comment>
<evidence type="ECO:0000313" key="2">
    <source>
        <dbReference type="EMBL" id="KAG5178435.1"/>
    </source>
</evidence>
<dbReference type="AlphaFoldDB" id="A0A836C9V1"/>